<dbReference type="EMBL" id="PXOQ01000007">
    <property type="protein sequence ID" value="PSG90417.1"/>
    <property type="molecule type" value="Genomic_DNA"/>
</dbReference>
<evidence type="ECO:0000313" key="3">
    <source>
        <dbReference type="Proteomes" id="UP000238426"/>
    </source>
</evidence>
<keyword evidence="1" id="KW-0732">Signal</keyword>
<reference evidence="2 3" key="1">
    <citation type="submission" date="2018-03" db="EMBL/GenBank/DDBJ databases">
        <title>Mesoflavibacter sp. HG37 and Mesoflavibacter sp. HG96 sp.nov., two marine bacteria isolated from seawater of Western Pacific Ocean.</title>
        <authorList>
            <person name="Cheng H."/>
            <person name="Wu Y.-H."/>
            <person name="Guo L.-L."/>
            <person name="Xu X.-W."/>
        </authorList>
    </citation>
    <scope>NUCLEOTIDE SEQUENCE [LARGE SCALE GENOMIC DNA]</scope>
    <source>
        <strain evidence="2 3">KCTC 32269</strain>
    </source>
</reference>
<proteinExistence type="predicted"/>
<dbReference type="AlphaFoldDB" id="A0A2T1NDB1"/>
<organism evidence="2 3">
    <name type="scientific">Aurantibacter aestuarii</name>
    <dbReference type="NCBI Taxonomy" id="1266046"/>
    <lineage>
        <taxon>Bacteria</taxon>
        <taxon>Pseudomonadati</taxon>
        <taxon>Bacteroidota</taxon>
        <taxon>Flavobacteriia</taxon>
        <taxon>Flavobacteriales</taxon>
        <taxon>Flavobacteriaceae</taxon>
        <taxon>Aurantibacter</taxon>
    </lineage>
</organism>
<protein>
    <submittedName>
        <fullName evidence="2">Uncharacterized protein</fullName>
    </submittedName>
</protein>
<dbReference type="OrthoDB" id="1340656at2"/>
<sequence>MKKNYFIIVMFNLCFFISFSQVGIGTLTPQEELHVAGTNSTIRIDALNTANNPVQNPSGKLVKAYVDGNGDITFGSGFGSDSIEPLNFLLDIPNFIEDDPYALGYGSGSVVNCGVGSTTNEDTIKTITFNCPQAATVEVKYGITLLITGNDLSTSPPTTYATYDRAVSMITYFCVDVNSDGLDATEKSIRHGYKGQSYETNYGGTIGYPYMNSQGYLTLPAGNHTLHFFGEVNSNALDFTSVGFGGDKDYLKIRIYN</sequence>
<dbReference type="RefSeq" id="WP_106462557.1">
    <property type="nucleotide sequence ID" value="NZ_PXOQ01000007.1"/>
</dbReference>
<feature type="chain" id="PRO_5015556087" evidence="1">
    <location>
        <begin position="21"/>
        <end position="257"/>
    </location>
</feature>
<evidence type="ECO:0000313" key="2">
    <source>
        <dbReference type="EMBL" id="PSG90417.1"/>
    </source>
</evidence>
<dbReference type="Proteomes" id="UP000238426">
    <property type="component" value="Unassembled WGS sequence"/>
</dbReference>
<comment type="caution">
    <text evidence="2">The sequence shown here is derived from an EMBL/GenBank/DDBJ whole genome shotgun (WGS) entry which is preliminary data.</text>
</comment>
<accession>A0A2T1NDB1</accession>
<gene>
    <name evidence="2" type="ORF">C7H52_03805</name>
</gene>
<evidence type="ECO:0000256" key="1">
    <source>
        <dbReference type="SAM" id="SignalP"/>
    </source>
</evidence>
<keyword evidence="3" id="KW-1185">Reference proteome</keyword>
<feature type="signal peptide" evidence="1">
    <location>
        <begin position="1"/>
        <end position="20"/>
    </location>
</feature>
<name>A0A2T1NDB1_9FLAO</name>